<dbReference type="EMBL" id="JAPFFF010000034">
    <property type="protein sequence ID" value="KAK8843761.1"/>
    <property type="molecule type" value="Genomic_DNA"/>
</dbReference>
<proteinExistence type="predicted"/>
<evidence type="ECO:0000313" key="3">
    <source>
        <dbReference type="Proteomes" id="UP001470230"/>
    </source>
</evidence>
<keyword evidence="1" id="KW-0812">Transmembrane</keyword>
<reference evidence="2 3" key="1">
    <citation type="submission" date="2024-04" db="EMBL/GenBank/DDBJ databases">
        <title>Tritrichomonas musculus Genome.</title>
        <authorList>
            <person name="Alves-Ferreira E."/>
            <person name="Grigg M."/>
            <person name="Lorenzi H."/>
            <person name="Galac M."/>
        </authorList>
    </citation>
    <scope>NUCLEOTIDE SEQUENCE [LARGE SCALE GENOMIC DNA]</scope>
    <source>
        <strain evidence="2 3">EAF2021</strain>
    </source>
</reference>
<organism evidence="2 3">
    <name type="scientific">Tritrichomonas musculus</name>
    <dbReference type="NCBI Taxonomy" id="1915356"/>
    <lineage>
        <taxon>Eukaryota</taxon>
        <taxon>Metamonada</taxon>
        <taxon>Parabasalia</taxon>
        <taxon>Tritrichomonadida</taxon>
        <taxon>Tritrichomonadidae</taxon>
        <taxon>Tritrichomonas</taxon>
    </lineage>
</organism>
<keyword evidence="1" id="KW-1133">Transmembrane helix</keyword>
<keyword evidence="3" id="KW-1185">Reference proteome</keyword>
<comment type="caution">
    <text evidence="2">The sequence shown here is derived from an EMBL/GenBank/DDBJ whole genome shotgun (WGS) entry which is preliminary data.</text>
</comment>
<keyword evidence="1" id="KW-0472">Membrane</keyword>
<evidence type="ECO:0000313" key="2">
    <source>
        <dbReference type="EMBL" id="KAK8843761.1"/>
    </source>
</evidence>
<accession>A0ABR2HBA9</accession>
<sequence length="115" mass="12899">MRSMISIDKCSFDSKPNSKLFIDYDGSNGDSVLVDVKNCFFKGKLLSDEYQISRSNIKSLKDPSFKSSFQKANYKAIMGIHLISILIMIIICIGIISLLVIKIRVENEETNSNGI</sequence>
<evidence type="ECO:0000256" key="1">
    <source>
        <dbReference type="SAM" id="Phobius"/>
    </source>
</evidence>
<feature type="transmembrane region" description="Helical" evidence="1">
    <location>
        <begin position="76"/>
        <end position="101"/>
    </location>
</feature>
<gene>
    <name evidence="2" type="ORF">M9Y10_024831</name>
</gene>
<dbReference type="Proteomes" id="UP001470230">
    <property type="component" value="Unassembled WGS sequence"/>
</dbReference>
<protein>
    <submittedName>
        <fullName evidence="2">Uncharacterized protein</fullName>
    </submittedName>
</protein>
<name>A0ABR2HBA9_9EUKA</name>